<evidence type="ECO:0000259" key="5">
    <source>
        <dbReference type="Pfam" id="PF12146"/>
    </source>
</evidence>
<dbReference type="Proteomes" id="UP000236630">
    <property type="component" value="Unassembled WGS sequence"/>
</dbReference>
<evidence type="ECO:0000256" key="4">
    <source>
        <dbReference type="SAM" id="MobiDB-lite"/>
    </source>
</evidence>
<keyword evidence="2" id="KW-0808">Transferase</keyword>
<dbReference type="InterPro" id="IPR029058">
    <property type="entry name" value="AB_hydrolase_fold"/>
</dbReference>
<comment type="similarity">
    <text evidence="1">Belongs to the diacylglycerol acyltransferase family.</text>
</comment>
<dbReference type="EMBL" id="BDQV01000363">
    <property type="protein sequence ID" value="GAY63636.1"/>
    <property type="molecule type" value="Genomic_DNA"/>
</dbReference>
<dbReference type="Pfam" id="PF12146">
    <property type="entry name" value="Hydrolase_4"/>
    <property type="match status" value="2"/>
</dbReference>
<comment type="caution">
    <text evidence="6">The sequence shown here is derived from an EMBL/GenBank/DDBJ whole genome shotgun (WGS) entry which is preliminary data.</text>
</comment>
<feature type="region of interest" description="Disordered" evidence="4">
    <location>
        <begin position="37"/>
        <end position="86"/>
    </location>
</feature>
<reference evidence="6 7" key="1">
    <citation type="journal article" date="2017" name="Front. Genet.">
        <title>Draft sequencing of the heterozygous diploid genome of Satsuma (Citrus unshiu Marc.) using a hybrid assembly approach.</title>
        <authorList>
            <person name="Shimizu T."/>
            <person name="Tanizawa Y."/>
            <person name="Mochizuki T."/>
            <person name="Nagasaki H."/>
            <person name="Yoshioka T."/>
            <person name="Toyoda A."/>
            <person name="Fujiyama A."/>
            <person name="Kaminuma E."/>
            <person name="Nakamura Y."/>
        </authorList>
    </citation>
    <scope>NUCLEOTIDE SEQUENCE [LARGE SCALE GENOMIC DNA]</scope>
    <source>
        <strain evidence="7">cv. Miyagawa wase</strain>
    </source>
</reference>
<keyword evidence="7" id="KW-1185">Reference proteome</keyword>
<dbReference type="GO" id="GO:0016020">
    <property type="term" value="C:membrane"/>
    <property type="evidence" value="ECO:0007669"/>
    <property type="project" value="TreeGrafter"/>
</dbReference>
<name>A0A2H5QG91_CITUN</name>
<dbReference type="STRING" id="55188.A0A2H5QG91"/>
<feature type="compositionally biased region" description="Basic and acidic residues" evidence="4">
    <location>
        <begin position="64"/>
        <end position="86"/>
    </location>
</feature>
<organism evidence="6 7">
    <name type="scientific">Citrus unshiu</name>
    <name type="common">Satsuma mandarin</name>
    <name type="synonym">Citrus nobilis var. unshiu</name>
    <dbReference type="NCBI Taxonomy" id="55188"/>
    <lineage>
        <taxon>Eukaryota</taxon>
        <taxon>Viridiplantae</taxon>
        <taxon>Streptophyta</taxon>
        <taxon>Embryophyta</taxon>
        <taxon>Tracheophyta</taxon>
        <taxon>Spermatophyta</taxon>
        <taxon>Magnoliopsida</taxon>
        <taxon>eudicotyledons</taxon>
        <taxon>Gunneridae</taxon>
        <taxon>Pentapetalae</taxon>
        <taxon>rosids</taxon>
        <taxon>malvids</taxon>
        <taxon>Sapindales</taxon>
        <taxon>Rutaceae</taxon>
        <taxon>Aurantioideae</taxon>
        <taxon>Citrus</taxon>
    </lineage>
</organism>
<proteinExistence type="inferred from homology"/>
<dbReference type="Pfam" id="PF03982">
    <property type="entry name" value="DAGAT"/>
    <property type="match status" value="2"/>
</dbReference>
<evidence type="ECO:0000313" key="7">
    <source>
        <dbReference type="Proteomes" id="UP000236630"/>
    </source>
</evidence>
<dbReference type="GO" id="GO:0019432">
    <property type="term" value="P:triglyceride biosynthetic process"/>
    <property type="evidence" value="ECO:0007669"/>
    <property type="project" value="UniProtKB-ARBA"/>
</dbReference>
<protein>
    <recommendedName>
        <fullName evidence="5">Serine aminopeptidase S33 domain-containing protein</fullName>
    </recommendedName>
</protein>
<evidence type="ECO:0000313" key="6">
    <source>
        <dbReference type="EMBL" id="GAY63636.1"/>
    </source>
</evidence>
<dbReference type="PANTHER" id="PTHR22753:SF24">
    <property type="entry name" value="ESTERASE_LIPASE_THIOESTERASE FAMILY PROTEIN"/>
    <property type="match status" value="1"/>
</dbReference>
<dbReference type="GO" id="GO:0004144">
    <property type="term" value="F:diacylglycerol O-acyltransferase activity"/>
    <property type="evidence" value="ECO:0007669"/>
    <property type="project" value="UniProtKB-ARBA"/>
</dbReference>
<evidence type="ECO:0000256" key="1">
    <source>
        <dbReference type="ARBA" id="ARBA00005420"/>
    </source>
</evidence>
<dbReference type="PANTHER" id="PTHR22753">
    <property type="entry name" value="TRANSMEMBRANE PROTEIN 68"/>
    <property type="match status" value="1"/>
</dbReference>
<dbReference type="SUPFAM" id="SSF53474">
    <property type="entry name" value="alpha/beta-Hydrolases"/>
    <property type="match status" value="2"/>
</dbReference>
<accession>A0A2H5QG91</accession>
<feature type="compositionally biased region" description="Polar residues" evidence="4">
    <location>
        <begin position="41"/>
        <end position="59"/>
    </location>
</feature>
<sequence length="1463" mass="163979">MATIPASCIFSADLSAIYRRDKTSSFGERKRNPVLKRVAVTTEQTSSNSGTAVTTSGRSFVQEKAQRSSEAEAETSLRRVNVEGDSEESRKSLKDYFDEAKDMIRSDGGPPRWFSPLECGAHSPDSPLLLYLPGIDGVGLGLIMQHQRVGQIFDVWCLHIPVKDRTSFTGLVKLVERTVRSENYRLPNRPIYLVGESLGACLALAVAAQNPDIDLVLILANPATSFSKSQLQPLIPLLQLTPDQVLLAFPYMLRLMQGDPLRMAVDILVKGLPLQQKAGEVSQDLVVMSSYHSVVADIMPKETLLWKLEMLKSASAYANSRLHAVKAQTLIISSGKDQLFPSQEEGERLRHALSKCQIRKFNDNGHFLFLEDDIDLVTIIKGTSFYRRGKNHDYVSDFIPPTPDEFRKIYESNRGICVATGPVMLSTLEDGKIVRGLAGIPSEGPVLFVGYHMLLGLELTPLVCQFMIERNILLRGIAHPLMFVRLRDGLLPDLATFDTHRIMGAVPVSGTNFYKLLSSKSHVLLYPGGMREALHRKGEEYKLLWPDHSEFVRMAARFGAKIIPFGAVGEDDIGQVVFDYDDLMKIPYFKAQIEALTGETIKLRTDANGEIQNQDIHLPGILPKLPGRFYYYFGKPIETEGRKQELRDREKCNELYIEVKSEVEKCIAYLKEKRETDPYRNLLARLTYQATHGSTNENLFEEKNKKNVDRSHINYNTIFSVKWSKSTIAFGTCGDQLGDESSLVTTMATVGACIFSAVSSPVFRRQITSSSEKPKRNPILKRVAVLTERTSAATTTVMTETTPTRIFVEKKSSELVEDEAETKQRVNVREYSEEESEGNGKSLKDYFDEAEDMIKSSSGGGPPRWFSPLECGSHTRDSPLLLFLPGIDGVGLGLIRQHQRLGKIFDIWCLHIPVKDRTSFTGLVKMIESTVRSESNRSPKRPVYLVGESLGACIALAVAARNPDIDLVLILVNPATSFNKSVLQSTIPLLELIPGQITTMLSSTLSLMTGDPLKMAMDNVAKRLSLQPTIQDLSQDLVAISSYLPVLADILPKETLLWKIELLKAASAYANSRLHAVKAQMLVLCSGKDQLMPSQEEGERLSSALHKCEPRNFYDHGHFLLLEDGVDLVTIIKGASYYRRGRNHDYVSDFMPPTSSEFNKICEDFRWMRVLSSPVMLSTLANGKIVRGLSGIPSEGPVLFVGYHNLLGLDVLTLIPEFMIESNILLRGLAHPMMYFKSKEGGLGDLSPYDVMRIMGAVPVSGINLYKLMSSKSHVLLYPGGVREALHRKGEEYKLFWPESSEFVRMATTFGAKIVPFGAVGEDDLAQIVLDYNDQMKIPYFKSQIEELTATAARLRTDTKGEVANQDMHMPYPVPKVPGRFYFYFGKPIETKGRKRELRDREKAHELYLEIKSEVEKCLAYLKEKRENDPYRNILPRLIYQATHGFTSQDSHSIYANIKKTYD</sequence>
<gene>
    <name evidence="6" type="ORF">CUMW_227240</name>
</gene>
<evidence type="ECO:0000256" key="2">
    <source>
        <dbReference type="ARBA" id="ARBA00022679"/>
    </source>
</evidence>
<feature type="domain" description="Serine aminopeptidase S33" evidence="5">
    <location>
        <begin position="920"/>
        <end position="1116"/>
    </location>
</feature>
<dbReference type="InterPro" id="IPR022742">
    <property type="entry name" value="Hydrolase_4"/>
</dbReference>
<dbReference type="Gene3D" id="3.40.50.1820">
    <property type="entry name" value="alpha/beta hydrolase"/>
    <property type="match status" value="2"/>
</dbReference>
<dbReference type="CDD" id="cd07987">
    <property type="entry name" value="LPLAT_MGAT-like"/>
    <property type="match status" value="2"/>
</dbReference>
<dbReference type="InterPro" id="IPR007130">
    <property type="entry name" value="DAGAT"/>
</dbReference>
<keyword evidence="3" id="KW-0012">Acyltransferase</keyword>
<evidence type="ECO:0000256" key="3">
    <source>
        <dbReference type="ARBA" id="ARBA00023315"/>
    </source>
</evidence>
<feature type="domain" description="Serine aminopeptidase S33" evidence="5">
    <location>
        <begin position="185"/>
        <end position="373"/>
    </location>
</feature>